<name>A0A4Q4TQN1_9PEZI</name>
<evidence type="ECO:0000313" key="4">
    <source>
        <dbReference type="Proteomes" id="UP000293360"/>
    </source>
</evidence>
<protein>
    <submittedName>
        <fullName evidence="3">Uncharacterized protein</fullName>
    </submittedName>
</protein>
<keyword evidence="2" id="KW-0472">Membrane</keyword>
<dbReference type="EMBL" id="QJNU01000032">
    <property type="protein sequence ID" value="RYP09621.1"/>
    <property type="molecule type" value="Genomic_DNA"/>
</dbReference>
<keyword evidence="2" id="KW-0812">Transmembrane</keyword>
<evidence type="ECO:0000313" key="3">
    <source>
        <dbReference type="EMBL" id="RYP09621.1"/>
    </source>
</evidence>
<dbReference type="STRING" id="155417.A0A4Q4TQN1"/>
<keyword evidence="4" id="KW-1185">Reference proteome</keyword>
<evidence type="ECO:0000256" key="1">
    <source>
        <dbReference type="SAM" id="MobiDB-lite"/>
    </source>
</evidence>
<sequence>MAGALGTMTPEQLSKIPGGTPPPGVQPNFVNPPSSAPGPIAVGAVLMTMMLIFAGIRFSVKAIVRHKATPDDWTTVAAVASATLVCESLVYGFETTDGERF</sequence>
<keyword evidence="2" id="KW-1133">Transmembrane helix</keyword>
<feature type="region of interest" description="Disordered" evidence="1">
    <location>
        <begin position="1"/>
        <end position="33"/>
    </location>
</feature>
<dbReference type="AlphaFoldDB" id="A0A4Q4TQN1"/>
<evidence type="ECO:0000256" key="2">
    <source>
        <dbReference type="SAM" id="Phobius"/>
    </source>
</evidence>
<accession>A0A4Q4TQN1</accession>
<dbReference type="OrthoDB" id="5342292at2759"/>
<proteinExistence type="predicted"/>
<feature type="transmembrane region" description="Helical" evidence="2">
    <location>
        <begin position="40"/>
        <end position="60"/>
    </location>
</feature>
<reference evidence="3 4" key="1">
    <citation type="submission" date="2018-06" db="EMBL/GenBank/DDBJ databases">
        <title>Complete Genomes of Monosporascus.</title>
        <authorList>
            <person name="Robinson A.J."/>
            <person name="Natvig D.O."/>
        </authorList>
    </citation>
    <scope>NUCLEOTIDE SEQUENCE [LARGE SCALE GENOMIC DNA]</scope>
    <source>
        <strain evidence="3 4">CBS 110550</strain>
    </source>
</reference>
<gene>
    <name evidence="3" type="ORF">DL764_001163</name>
</gene>
<dbReference type="Proteomes" id="UP000293360">
    <property type="component" value="Unassembled WGS sequence"/>
</dbReference>
<comment type="caution">
    <text evidence="3">The sequence shown here is derived from an EMBL/GenBank/DDBJ whole genome shotgun (WGS) entry which is preliminary data.</text>
</comment>
<organism evidence="3 4">
    <name type="scientific">Monosporascus ibericus</name>
    <dbReference type="NCBI Taxonomy" id="155417"/>
    <lineage>
        <taxon>Eukaryota</taxon>
        <taxon>Fungi</taxon>
        <taxon>Dikarya</taxon>
        <taxon>Ascomycota</taxon>
        <taxon>Pezizomycotina</taxon>
        <taxon>Sordariomycetes</taxon>
        <taxon>Xylariomycetidae</taxon>
        <taxon>Xylariales</taxon>
        <taxon>Xylariales incertae sedis</taxon>
        <taxon>Monosporascus</taxon>
    </lineage>
</organism>